<dbReference type="HOGENOM" id="CLU_3427861_0_0_1"/>
<dbReference type="OMA" id="SYAQSRC"/>
<dbReference type="EMBL" id="KF455144">
    <property type="status" value="NOT_ANNOTATED_CDS"/>
    <property type="molecule type" value="Genomic_DNA"/>
</dbReference>
<dbReference type="HGNC" id="HGNC:11851">
    <property type="gene designation" value="TLR5"/>
</dbReference>
<evidence type="ECO:0000313" key="2">
    <source>
        <dbReference type="Proteomes" id="UP000005640"/>
    </source>
</evidence>
<gene>
    <name evidence="1" type="primary">TLR5</name>
</gene>
<name>B1AZ06_HUMAN</name>
<reference evidence="1 2" key="2">
    <citation type="journal article" date="2004" name="Nature">
        <title>Finishing the euchromatic sequence of the human genome.</title>
        <authorList>
            <consortium name="International Human Genome Sequencing Consortium"/>
        </authorList>
    </citation>
    <scope>NUCLEOTIDE SEQUENCE [LARGE SCALE GENOMIC DNA]</scope>
</reference>
<dbReference type="UCSC" id="uc057prp.1">
    <property type="organism name" value="human"/>
</dbReference>
<reference evidence="1 2" key="3">
    <citation type="journal article" date="2006" name="Nature">
        <title>The DNA sequence and biological annotation of human chromosome 1.</title>
        <authorList>
            <person name="Gregory S.G."/>
            <person name="Barlow K.F."/>
            <person name="McLay K.E."/>
            <person name="Kaul R."/>
            <person name="Swarbreck D."/>
            <person name="Dunham A."/>
            <person name="Scott C.E."/>
            <person name="Howe K.L."/>
            <person name="Woodfine K."/>
            <person name="Spencer C.C."/>
            <person name="Jones M.C."/>
            <person name="Gillson C."/>
            <person name="Searle S."/>
            <person name="Zhou Y."/>
            <person name="Kokocinski F."/>
            <person name="McDonald L."/>
            <person name="Evans R."/>
            <person name="Phillips K."/>
            <person name="Atkinson A."/>
            <person name="Cooper R."/>
            <person name="Jones C."/>
            <person name="Hall R.E."/>
            <person name="Andrews T.D."/>
            <person name="Lloyd C."/>
            <person name="Ainscough R."/>
            <person name="Almeida J.P."/>
            <person name="Ambrose K.D."/>
            <person name="Anderson F."/>
            <person name="Andrew R.W."/>
            <person name="Ashwell R.I."/>
            <person name="Aubin K."/>
            <person name="Babbage A.K."/>
            <person name="Bagguley C.L."/>
            <person name="Bailey J."/>
            <person name="Beasley H."/>
            <person name="Bethel G."/>
            <person name="Bird C.P."/>
            <person name="Bray-Allen S."/>
            <person name="Brown J.Y."/>
            <person name="Brown A.J."/>
            <person name="Buckley D."/>
            <person name="Burton J."/>
            <person name="Bye J."/>
            <person name="Carder C."/>
            <person name="Chapman J.C."/>
            <person name="Clark S.Y."/>
            <person name="Clarke G."/>
            <person name="Clee C."/>
            <person name="Cobley V."/>
            <person name="Collier R.E."/>
            <person name="Corby N."/>
            <person name="Coville G.J."/>
            <person name="Davies J."/>
            <person name="Deadman R."/>
            <person name="Dunn M."/>
            <person name="Earthrowl M."/>
            <person name="Ellington A.G."/>
            <person name="Errington H."/>
            <person name="Frankish A."/>
            <person name="Frankland J."/>
            <person name="French L."/>
            <person name="Garner P."/>
            <person name="Garnett J."/>
            <person name="Gay L."/>
            <person name="Ghori M.R."/>
            <person name="Gibson R."/>
            <person name="Gilby L.M."/>
            <person name="Gillett W."/>
            <person name="Glithero R.J."/>
            <person name="Grafham D.V."/>
            <person name="Griffiths C."/>
            <person name="Griffiths-Jones S."/>
            <person name="Grocock R."/>
            <person name="Hammond S."/>
            <person name="Harrison E.S."/>
            <person name="Hart E."/>
            <person name="Haugen E."/>
            <person name="Heath P.D."/>
            <person name="Holmes S."/>
            <person name="Holt K."/>
            <person name="Howden P.J."/>
            <person name="Hunt A.R."/>
            <person name="Hunt S.E."/>
            <person name="Hunter G."/>
            <person name="Isherwood J."/>
            <person name="James R."/>
            <person name="Johnson C."/>
            <person name="Johnson D."/>
            <person name="Joy A."/>
            <person name="Kay M."/>
            <person name="Kershaw J.K."/>
            <person name="Kibukawa M."/>
            <person name="Kimberley A.M."/>
            <person name="King A."/>
            <person name="Knights A.J."/>
            <person name="Lad H."/>
            <person name="Laird G."/>
            <person name="Lawlor S."/>
            <person name="Leongamornlert D.A."/>
            <person name="Lloyd D.M."/>
            <person name="Loveland J."/>
            <person name="Lovell J."/>
            <person name="Lush M.J."/>
            <person name="Lyne R."/>
            <person name="Martin S."/>
            <person name="Mashreghi-Mohammadi M."/>
            <person name="Matthews L."/>
            <person name="Matthews N.S."/>
            <person name="McLaren S."/>
            <person name="Milne S."/>
            <person name="Mistry S."/>
            <person name="Moore M.J."/>
            <person name="Nickerson T."/>
            <person name="O'Dell C.N."/>
            <person name="Oliver K."/>
            <person name="Palmeiri A."/>
            <person name="Palmer S.A."/>
            <person name="Parker A."/>
            <person name="Patel D."/>
            <person name="Pearce A.V."/>
            <person name="Peck A.I."/>
            <person name="Pelan S."/>
            <person name="Phelps K."/>
            <person name="Phillimore B.J."/>
            <person name="Plumb R."/>
            <person name="Rajan J."/>
            <person name="Raymond C."/>
            <person name="Rouse G."/>
            <person name="Saenphimmachak C."/>
            <person name="Sehra H.K."/>
            <person name="Sheridan E."/>
            <person name="Shownkeen R."/>
            <person name="Sims S."/>
            <person name="Skuce C.D."/>
            <person name="Smith M."/>
            <person name="Steward C."/>
            <person name="Subramanian S."/>
            <person name="Sycamore N."/>
            <person name="Tracey A."/>
            <person name="Tromans A."/>
            <person name="Van Helmond Z."/>
            <person name="Wall M."/>
            <person name="Wallis J.M."/>
            <person name="White S."/>
            <person name="Whitehead S.L."/>
            <person name="Wilkinson J.E."/>
            <person name="Willey D.L."/>
            <person name="Williams H."/>
            <person name="Wilming L."/>
            <person name="Wray P.W."/>
            <person name="Wu Z."/>
            <person name="Coulson A."/>
            <person name="Vaudin M."/>
            <person name="Sulston J.E."/>
            <person name="Durbin R."/>
            <person name="Hubbard T."/>
            <person name="Wooster R."/>
            <person name="Dunham I."/>
            <person name="Carter N.P."/>
            <person name="McVean G."/>
            <person name="Ross M.T."/>
            <person name="Harrow J."/>
            <person name="Olson M.V."/>
            <person name="Beck S."/>
            <person name="Rogers J."/>
            <person name="Bentley D.R."/>
            <person name="Banerjee R."/>
            <person name="Bryant S.P."/>
            <person name="Burford D.C."/>
            <person name="Burrill W.D."/>
            <person name="Clegg S.M."/>
            <person name="Dhami P."/>
            <person name="Dovey O."/>
            <person name="Faulkner L.M."/>
            <person name="Gribble S.M."/>
            <person name="Langford C.F."/>
            <person name="Pandian R.D."/>
            <person name="Porter K.M."/>
            <person name="Prigmore E."/>
        </authorList>
    </citation>
    <scope>NUCLEOTIDE SEQUENCE [LARGE SCALE GENOMIC DNA]</scope>
</reference>
<dbReference type="AlphaFoldDB" id="B1AZ06"/>
<dbReference type="EMBL" id="AL359979">
    <property type="status" value="NOT_ANNOTATED_CDS"/>
    <property type="molecule type" value="Genomic_DNA"/>
</dbReference>
<reference evidence="1" key="4">
    <citation type="submission" date="2024-06" db="UniProtKB">
        <authorList>
            <consortium name="Ensembl"/>
        </authorList>
    </citation>
    <scope>IDENTIFICATION</scope>
</reference>
<reference evidence="1 2" key="1">
    <citation type="journal article" date="2001" name="Nature">
        <title>Initial sequencing and analysis of the human genome.</title>
        <authorList>
            <consortium name="International Human Genome Sequencing Consortium"/>
            <person name="Lander E.S."/>
            <person name="Linton L.M."/>
            <person name="Birren B."/>
            <person name="Nusbaum C."/>
            <person name="Zody M.C."/>
            <person name="Baldwin J."/>
            <person name="Devon K."/>
            <person name="Dewar K."/>
            <person name="Doyle M."/>
            <person name="FitzHugh W."/>
            <person name="Funke R."/>
            <person name="Gage D."/>
            <person name="Harris K."/>
            <person name="Heaford A."/>
            <person name="Howland J."/>
            <person name="Kann L."/>
            <person name="Lehoczky J."/>
            <person name="LeVine R."/>
            <person name="McEwan P."/>
            <person name="McKernan K."/>
            <person name="Meldrim J."/>
            <person name="Mesirov J.P."/>
            <person name="Miranda C."/>
            <person name="Morris W."/>
            <person name="Naylor J."/>
            <person name="Raymond C."/>
            <person name="Rosetti M."/>
            <person name="Santos R."/>
            <person name="Sheridan A."/>
            <person name="Sougnez C."/>
            <person name="Stange-Thomann N."/>
            <person name="Stojanovic N."/>
            <person name="Subramanian A."/>
            <person name="Wyman D."/>
            <person name="Rogers J."/>
            <person name="Sulston J."/>
            <person name="Ainscough R."/>
            <person name="Beck S."/>
            <person name="Bentley D."/>
            <person name="Burton J."/>
            <person name="Clee C."/>
            <person name="Carter N."/>
            <person name="Coulson A."/>
            <person name="Deadman R."/>
            <person name="Deloukas P."/>
            <person name="Dunham A."/>
            <person name="Dunham I."/>
            <person name="Durbin R."/>
            <person name="French L."/>
            <person name="Grafham D."/>
            <person name="Gregory S."/>
            <person name="Hubbard T."/>
            <person name="Humphray S."/>
            <person name="Hunt A."/>
            <person name="Jones M."/>
            <person name="Lloyd C."/>
            <person name="McMurray A."/>
            <person name="Matthews L."/>
            <person name="Mercer S."/>
            <person name="Milne S."/>
            <person name="Mullikin J.C."/>
            <person name="Mungall A."/>
            <person name="Plumb R."/>
            <person name="Ross M."/>
            <person name="Shownkeen R."/>
            <person name="Sims S."/>
            <person name="Waterston R.H."/>
            <person name="Wilson R.K."/>
            <person name="Hillier L.W."/>
            <person name="McPherson J.D."/>
            <person name="Marra M.A."/>
            <person name="Mardis E.R."/>
            <person name="Fulton L.A."/>
            <person name="Chinwalla A.T."/>
            <person name="Pepin K.H."/>
            <person name="Gish W.R."/>
            <person name="Chissoe S.L."/>
            <person name="Wendl M.C."/>
            <person name="Delehaunty K.D."/>
            <person name="Miner T.L."/>
            <person name="Delehaunty A."/>
            <person name="Kramer J.B."/>
            <person name="Cook L.L."/>
            <person name="Fulton R.S."/>
            <person name="Johnson D.L."/>
            <person name="Minx P.J."/>
            <person name="Clifton S.W."/>
            <person name="Hawkins T."/>
            <person name="Branscomb E."/>
            <person name="Predki P."/>
            <person name="Richardson P."/>
            <person name="Wenning S."/>
            <person name="Slezak T."/>
            <person name="Doggett N."/>
            <person name="Cheng J.F."/>
            <person name="Olsen A."/>
            <person name="Lucas S."/>
            <person name="Elkin C."/>
            <person name="Uberbacher E."/>
            <person name="Frazier M."/>
            <person name="Gibbs R.A."/>
            <person name="Muzny D.M."/>
            <person name="Scherer S.E."/>
            <person name="Bouck J.B."/>
            <person name="Sodergren E.J."/>
            <person name="Worley K.C."/>
            <person name="Rives C.M."/>
            <person name="Gorrell J.H."/>
            <person name="Metzker M.L."/>
            <person name="Naylor S.L."/>
            <person name="Kucherlapati R.S."/>
            <person name="Nelson D.L."/>
            <person name="Weinstock G.M."/>
            <person name="Sakaki Y."/>
            <person name="Fujiyama A."/>
            <person name="Hattori M."/>
            <person name="Yada T."/>
            <person name="Toyoda A."/>
            <person name="Itoh T."/>
            <person name="Kawagoe C."/>
            <person name="Watanabe H."/>
            <person name="Totoki Y."/>
            <person name="Taylor T."/>
            <person name="Weissenbach J."/>
            <person name="Heilig R."/>
            <person name="Saurin W."/>
            <person name="Artiguenave F."/>
            <person name="Brottier P."/>
            <person name="Bruls T."/>
            <person name="Pelletier E."/>
            <person name="Robert C."/>
            <person name="Wincker P."/>
            <person name="Smith D.R."/>
            <person name="Doucette-Stamm L."/>
            <person name="Rubenfield M."/>
            <person name="Weinstock K."/>
            <person name="Lee H.M."/>
            <person name="Dubois J."/>
            <person name="Rosenthal A."/>
            <person name="Platzer M."/>
            <person name="Nyakatura G."/>
            <person name="Taudien S."/>
            <person name="Rump A."/>
            <person name="Yang H."/>
            <person name="Yu J."/>
            <person name="Wang J."/>
            <person name="Huang G."/>
            <person name="Gu J."/>
            <person name="Hood L."/>
            <person name="Rowen L."/>
            <person name="Madan A."/>
            <person name="Qin S."/>
            <person name="Davis R.W."/>
            <person name="Federspiel N.A."/>
            <person name="Abola A.P."/>
            <person name="Proctor M.J."/>
            <person name="Myers R.M."/>
            <person name="Schmutz J."/>
            <person name="Dickson M."/>
            <person name="Grimwood J."/>
            <person name="Cox D.R."/>
            <person name="Olson M.V."/>
            <person name="Kaul R."/>
            <person name="Raymond C."/>
            <person name="Shimizu N."/>
            <person name="Kawasaki K."/>
            <person name="Minoshima S."/>
            <person name="Evans G.A."/>
            <person name="Athanasiou M."/>
            <person name="Schultz R."/>
            <person name="Roe B.A."/>
            <person name="Chen F."/>
            <person name="Pan H."/>
            <person name="Ramser J."/>
            <person name="Lehrach H."/>
            <person name="Reinhardt R."/>
            <person name="McCombie W.R."/>
            <person name="de la Bastide M."/>
            <person name="Dedhia N."/>
            <person name="Blocker H."/>
            <person name="Hornischer K."/>
            <person name="Nordsiek G."/>
            <person name="Agarwala R."/>
            <person name="Aravind L."/>
            <person name="Bailey J.A."/>
            <person name="Bateman A."/>
            <person name="Batzoglou S."/>
            <person name="Birney E."/>
            <person name="Bork P."/>
            <person name="Brown D.G."/>
            <person name="Burge C.B."/>
            <person name="Cerutti L."/>
            <person name="Chen H.C."/>
            <person name="Church D."/>
            <person name="Clamp M."/>
            <person name="Copley R.R."/>
            <person name="Doerks T."/>
            <person name="Eddy S.R."/>
            <person name="Eichler E.E."/>
            <person name="Furey T.S."/>
            <person name="Galagan J."/>
            <person name="Gilbert J.G."/>
            <person name="Harmon C."/>
            <person name="Hayashizaki Y."/>
            <person name="Haussler D."/>
            <person name="Hermjakob H."/>
            <person name="Hokamp K."/>
            <person name="Jang W."/>
            <person name="Johnson L.S."/>
            <person name="Jones T.A."/>
            <person name="Kasif S."/>
            <person name="Kaspryzk A."/>
            <person name="Kennedy S."/>
            <person name="Kent W.J."/>
            <person name="Kitts P."/>
            <person name="Koonin E.V."/>
            <person name="Korf I."/>
            <person name="Kulp D."/>
            <person name="Lancet D."/>
            <person name="Lowe T.M."/>
            <person name="McLysaght A."/>
            <person name="Mikkelsen T."/>
            <person name="Moran J.V."/>
            <person name="Mulder N."/>
            <person name="Pollara V.J."/>
            <person name="Ponting C.P."/>
            <person name="Schuler G."/>
            <person name="Schultz J."/>
            <person name="Slater G."/>
            <person name="Smit A.F."/>
            <person name="Stupka E."/>
            <person name="Szustakowski J."/>
            <person name="Thierry-Mieg D."/>
            <person name="Thierry-Mieg J."/>
            <person name="Wagner L."/>
            <person name="Wallis J."/>
            <person name="Wheeler R."/>
            <person name="Williams A."/>
            <person name="Wolf Y.I."/>
            <person name="Wolfe K.H."/>
            <person name="Yang S.P."/>
            <person name="Yeh R.F."/>
            <person name="Collins F."/>
            <person name="Guyer M.S."/>
            <person name="Peterson J."/>
            <person name="Felsenfeld A."/>
            <person name="Wetterstrand K.A."/>
            <person name="Patrinos A."/>
            <person name="Morgan M.J."/>
            <person name="de Jong P."/>
            <person name="Catanese J.J."/>
            <person name="Osoegawa K."/>
            <person name="Shizuya H."/>
            <person name="Choi S."/>
            <person name="Chen Y.J."/>
        </authorList>
    </citation>
    <scope>NUCLEOTIDE SEQUENCE [LARGE SCALE GENOMIC DNA]</scope>
</reference>
<organism evidence="1 2">
    <name type="scientific">Homo sapiens</name>
    <name type="common">Human</name>
    <dbReference type="NCBI Taxonomy" id="9606"/>
    <lineage>
        <taxon>Eukaryota</taxon>
        <taxon>Metazoa</taxon>
        <taxon>Chordata</taxon>
        <taxon>Craniata</taxon>
        <taxon>Vertebrata</taxon>
        <taxon>Euteleostomi</taxon>
        <taxon>Mammalia</taxon>
        <taxon>Eutheria</taxon>
        <taxon>Euarchontoglires</taxon>
        <taxon>Primates</taxon>
        <taxon>Haplorrhini</taxon>
        <taxon>Catarrhini</taxon>
        <taxon>Hominidae</taxon>
        <taxon>Homo</taxon>
    </lineage>
</organism>
<dbReference type="Antibodypedia" id="2711">
    <property type="antibodies" value="971 antibodies from 44 providers"/>
</dbReference>
<dbReference type="EMBL" id="AL929091">
    <property type="status" value="NOT_ANNOTATED_CDS"/>
    <property type="molecule type" value="Genomic_DNA"/>
</dbReference>
<evidence type="ECO:0000313" key="1">
    <source>
        <dbReference type="Ensembl" id="ENSP00000385458.3"/>
    </source>
</evidence>
<dbReference type="ExpressionAtlas" id="B1AZ06">
    <property type="expression patterns" value="baseline and differential"/>
</dbReference>
<sequence length="21" mass="2168">MGDHLDLLLGVVLMAGPVFGI</sequence>
<dbReference type="OpenTargets" id="ENSG00000187554"/>
<dbReference type="VEuPathDB" id="HostDB:ENSG00000187554"/>
<dbReference type="Bgee" id="ENSG00000187554">
    <property type="expression patterns" value="Expressed in monocyte and 170 other cell types or tissues"/>
</dbReference>
<keyword evidence="2" id="KW-1185">Reference proteome</keyword>
<dbReference type="OrthoDB" id="6160824at2759"/>
<protein>
    <submittedName>
        <fullName evidence="1">Toll like receptor 5</fullName>
    </submittedName>
</protein>
<dbReference type="Proteomes" id="UP000005640">
    <property type="component" value="Chromosome 1"/>
</dbReference>
<accession>B1AZ06</accession>
<dbReference type="Ensembl" id="ENST00000407096.7">
    <property type="protein sequence ID" value="ENSP00000385458.3"/>
    <property type="gene ID" value="ENSG00000187554.15"/>
</dbReference>
<proteinExistence type="predicted"/>
<dbReference type="GeneTree" id="ENSGT00940000162464"/>